<comment type="pathway">
    <text evidence="4">Amino-acid biosynthesis.</text>
</comment>
<evidence type="ECO:0000256" key="3">
    <source>
        <dbReference type="ARBA" id="ARBA00023164"/>
    </source>
</evidence>
<evidence type="ECO:0000256" key="1">
    <source>
        <dbReference type="ARBA" id="ARBA00022605"/>
    </source>
</evidence>
<evidence type="ECO:0000256" key="5">
    <source>
        <dbReference type="SAM" id="MobiDB-lite"/>
    </source>
</evidence>
<dbReference type="Pfam" id="PF14691">
    <property type="entry name" value="Fer4_20"/>
    <property type="match status" value="1"/>
</dbReference>
<dbReference type="Gene3D" id="3.50.50.60">
    <property type="entry name" value="FAD/NAD(P)-binding domain"/>
    <property type="match status" value="2"/>
</dbReference>
<evidence type="ECO:0000259" key="6">
    <source>
        <dbReference type="Pfam" id="PF07992"/>
    </source>
</evidence>
<feature type="domain" description="Dihydroprymidine dehydrogenase" evidence="7">
    <location>
        <begin position="24"/>
        <end position="131"/>
    </location>
</feature>
<dbReference type="InterPro" id="IPR028261">
    <property type="entry name" value="DPD_II"/>
</dbReference>
<dbReference type="AlphaFoldDB" id="E0XWB0"/>
<dbReference type="SUPFAM" id="SSF46548">
    <property type="entry name" value="alpha-helical ferredoxin"/>
    <property type="match status" value="1"/>
</dbReference>
<dbReference type="InterPro" id="IPR051394">
    <property type="entry name" value="Glutamate_Synthase"/>
</dbReference>
<sequence>MGKPTGFTDSDRQPPERRPTAERKGDYREIYLPWGEEKAKEQGSRCMDCAVPFCHMGCPLGNVIPDFNHQVYKGDWQGALATLLSTNNFPEFTGRICPAPCEASCVLSINSDPVTIEYIEKEIVDRGFENGWIKPEPPANRTGKKIAVVGSGPAGLAAAQQLNRAGHLVTVIERAGYIGGLLVLGIPEFKLEKAVVQRRVDLMAEEGVTFLTNTNVGVDFPVDQLLSEFDAVCLAIGSTEARELDVPGRELDGVHLAMDYLTQQNRVLSGEEIPEDERIDAEGKRVVILGGGDTGADCLGTAHRQGAEVVHQIELLAEPPDERPGNNPWPQWPIILRSSPAHEEGGIRDYAVLTKAFTGSAGKLEKLHAVRVEWKEGSNGGRPSMEEVPGSEFEIETELTLLAMGFLHPEKDGMLSQLGVDLDGRGNVAIDGNRMSSVAGVFAAGDAARGQSLVVWAIAEGRETARAMDLYLMGETSLPHSLPEHG</sequence>
<dbReference type="SUPFAM" id="SSF51971">
    <property type="entry name" value="Nucleotide-binding domain"/>
    <property type="match status" value="2"/>
</dbReference>
<evidence type="ECO:0000259" key="7">
    <source>
        <dbReference type="Pfam" id="PF14691"/>
    </source>
</evidence>
<evidence type="ECO:0000256" key="4">
    <source>
        <dbReference type="ARBA" id="ARBA00029440"/>
    </source>
</evidence>
<reference evidence="8" key="1">
    <citation type="journal article" date="2011" name="Environ. Microbiol.">
        <title>Time-series analyses of Monterey Bay coastal microbial picoplankton using a 'genome proxy' microarray.</title>
        <authorList>
            <person name="Rich V.I."/>
            <person name="Pham V.D."/>
            <person name="Eppley J."/>
            <person name="Shi Y."/>
            <person name="DeLong E.F."/>
        </authorList>
    </citation>
    <scope>NUCLEOTIDE SEQUENCE</scope>
</reference>
<dbReference type="InterPro" id="IPR006005">
    <property type="entry name" value="Glut_synth_ssu1"/>
</dbReference>
<dbReference type="InterPro" id="IPR023753">
    <property type="entry name" value="FAD/NAD-binding_dom"/>
</dbReference>
<keyword evidence="2" id="KW-0560">Oxidoreductase</keyword>
<dbReference type="NCBIfam" id="TIGR01317">
    <property type="entry name" value="GOGAT_sm_gam"/>
    <property type="match status" value="1"/>
</dbReference>
<proteinExistence type="predicted"/>
<dbReference type="Gene3D" id="1.10.1060.10">
    <property type="entry name" value="Alpha-helical ferredoxin"/>
    <property type="match status" value="1"/>
</dbReference>
<evidence type="ECO:0000313" key="8">
    <source>
        <dbReference type="EMBL" id="ADI18701.1"/>
    </source>
</evidence>
<dbReference type="InterPro" id="IPR036188">
    <property type="entry name" value="FAD/NAD-bd_sf"/>
</dbReference>
<dbReference type="GO" id="GO:0051536">
    <property type="term" value="F:iron-sulfur cluster binding"/>
    <property type="evidence" value="ECO:0007669"/>
    <property type="project" value="InterPro"/>
</dbReference>
<keyword evidence="1" id="KW-0028">Amino-acid biosynthesis</keyword>
<dbReference type="EMBL" id="GU474897">
    <property type="protein sequence ID" value="ADI18701.1"/>
    <property type="molecule type" value="Genomic_DNA"/>
</dbReference>
<protein>
    <submittedName>
        <fullName evidence="8">NADPH-dependent glutamate synthase beta chain and related oxidoreductases</fullName>
    </submittedName>
</protein>
<feature type="domain" description="FAD/NAD(P)-binding" evidence="6">
    <location>
        <begin position="145"/>
        <end position="316"/>
    </location>
</feature>
<dbReference type="PANTHER" id="PTHR43100">
    <property type="entry name" value="GLUTAMATE SYNTHASE [NADPH] SMALL CHAIN"/>
    <property type="match status" value="1"/>
</dbReference>
<dbReference type="GO" id="GO:0016639">
    <property type="term" value="F:oxidoreductase activity, acting on the CH-NH2 group of donors, NAD or NADP as acceptor"/>
    <property type="evidence" value="ECO:0007669"/>
    <property type="project" value="InterPro"/>
</dbReference>
<feature type="compositionally biased region" description="Basic and acidic residues" evidence="5">
    <location>
        <begin position="9"/>
        <end position="25"/>
    </location>
</feature>
<keyword evidence="3" id="KW-0314">Glutamate biosynthesis</keyword>
<dbReference type="PRINTS" id="PR00419">
    <property type="entry name" value="ADXRDTASE"/>
</dbReference>
<dbReference type="InterPro" id="IPR009051">
    <property type="entry name" value="Helical_ferredxn"/>
</dbReference>
<accession>E0XWB0</accession>
<evidence type="ECO:0000256" key="2">
    <source>
        <dbReference type="ARBA" id="ARBA00023002"/>
    </source>
</evidence>
<feature type="region of interest" description="Disordered" evidence="5">
    <location>
        <begin position="1"/>
        <end position="25"/>
    </location>
</feature>
<dbReference type="GO" id="GO:0006537">
    <property type="term" value="P:glutamate biosynthetic process"/>
    <property type="evidence" value="ECO:0007669"/>
    <property type="project" value="UniProtKB-KW"/>
</dbReference>
<dbReference type="Pfam" id="PF07992">
    <property type="entry name" value="Pyr_redox_2"/>
    <property type="match status" value="1"/>
</dbReference>
<name>E0XWB0_9CHLR</name>
<organism evidence="8">
    <name type="scientific">uncultured Chloroflexi bacterium HF4000_28F02</name>
    <dbReference type="NCBI Taxonomy" id="710739"/>
    <lineage>
        <taxon>Bacteria</taxon>
        <taxon>Bacillati</taxon>
        <taxon>Chloroflexota</taxon>
        <taxon>environmental samples</taxon>
    </lineage>
</organism>
<dbReference type="PANTHER" id="PTHR43100:SF1">
    <property type="entry name" value="GLUTAMATE SYNTHASE [NADPH] SMALL CHAIN"/>
    <property type="match status" value="1"/>
</dbReference>